<keyword evidence="5" id="KW-0030">Aminoacyl-tRNA synthetase</keyword>
<dbReference type="InterPro" id="IPR014729">
    <property type="entry name" value="Rossmann-like_a/b/a_fold"/>
</dbReference>
<dbReference type="Pfam" id="PF09334">
    <property type="entry name" value="tRNA-synt_1g"/>
    <property type="match status" value="1"/>
</dbReference>
<keyword evidence="1" id="KW-0436">Ligase</keyword>
<protein>
    <recommendedName>
        <fullName evidence="6">Methionyl/Leucyl tRNA synthetase domain-containing protein</fullName>
    </recommendedName>
</protein>
<evidence type="ECO:0000259" key="6">
    <source>
        <dbReference type="Pfam" id="PF09334"/>
    </source>
</evidence>
<evidence type="ECO:0000256" key="1">
    <source>
        <dbReference type="ARBA" id="ARBA00022598"/>
    </source>
</evidence>
<evidence type="ECO:0000256" key="4">
    <source>
        <dbReference type="ARBA" id="ARBA00022917"/>
    </source>
</evidence>
<dbReference type="PANTHER" id="PTHR45765">
    <property type="entry name" value="METHIONINE--TRNA LIGASE"/>
    <property type="match status" value="1"/>
</dbReference>
<dbReference type="EMBL" id="BAAAXZ010000047">
    <property type="protein sequence ID" value="GAA2918058.1"/>
    <property type="molecule type" value="Genomic_DNA"/>
</dbReference>
<gene>
    <name evidence="7" type="ORF">GCM10020221_12820</name>
</gene>
<evidence type="ECO:0000256" key="2">
    <source>
        <dbReference type="ARBA" id="ARBA00022741"/>
    </source>
</evidence>
<dbReference type="InterPro" id="IPR015413">
    <property type="entry name" value="Methionyl/Leucyl_tRNA_Synth"/>
</dbReference>
<dbReference type="SUPFAM" id="SSF52374">
    <property type="entry name" value="Nucleotidylyl transferase"/>
    <property type="match status" value="1"/>
</dbReference>
<name>A0ABP6J260_STRTU</name>
<accession>A0ABP6J260</accession>
<proteinExistence type="predicted"/>
<reference evidence="8" key="1">
    <citation type="journal article" date="2019" name="Int. J. Syst. Evol. Microbiol.">
        <title>The Global Catalogue of Microorganisms (GCM) 10K type strain sequencing project: providing services to taxonomists for standard genome sequencing and annotation.</title>
        <authorList>
            <consortium name="The Broad Institute Genomics Platform"/>
            <consortium name="The Broad Institute Genome Sequencing Center for Infectious Disease"/>
            <person name="Wu L."/>
            <person name="Ma J."/>
        </authorList>
    </citation>
    <scope>NUCLEOTIDE SEQUENCE [LARGE SCALE GENOMIC DNA]</scope>
    <source>
        <strain evidence="8">JCM 4087</strain>
    </source>
</reference>
<keyword evidence="4" id="KW-0648">Protein biosynthesis</keyword>
<keyword evidence="8" id="KW-1185">Reference proteome</keyword>
<keyword evidence="2" id="KW-0547">Nucleotide-binding</keyword>
<sequence>MAEPGSAPAAGRRVNVSFSPPTPNGDLHLGHLAGPVLASDVCARSQKILGNDVVYACSTDDNQTYVVTTAQRLGTTPEALIQEALDSVRVSLDLAGIDVDLFERPDEEYTAFVRDFFTHLWRHGAFDRREVELPYDAETGEYRPRPS</sequence>
<feature type="domain" description="Methionyl/Leucyl tRNA synthetase" evidence="6">
    <location>
        <begin position="21"/>
        <end position="142"/>
    </location>
</feature>
<organism evidence="7 8">
    <name type="scientific">Streptomyces thioluteus</name>
    <dbReference type="NCBI Taxonomy" id="66431"/>
    <lineage>
        <taxon>Bacteria</taxon>
        <taxon>Bacillati</taxon>
        <taxon>Actinomycetota</taxon>
        <taxon>Actinomycetes</taxon>
        <taxon>Kitasatosporales</taxon>
        <taxon>Streptomycetaceae</taxon>
        <taxon>Streptomyces</taxon>
    </lineage>
</organism>
<dbReference type="PROSITE" id="PS00178">
    <property type="entry name" value="AA_TRNA_LIGASE_I"/>
    <property type="match status" value="1"/>
</dbReference>
<dbReference type="Gene3D" id="3.40.50.620">
    <property type="entry name" value="HUPs"/>
    <property type="match status" value="1"/>
</dbReference>
<evidence type="ECO:0000313" key="8">
    <source>
        <dbReference type="Proteomes" id="UP001501102"/>
    </source>
</evidence>
<keyword evidence="3" id="KW-0067">ATP-binding</keyword>
<comment type="caution">
    <text evidence="7">The sequence shown here is derived from an EMBL/GenBank/DDBJ whole genome shotgun (WGS) entry which is preliminary data.</text>
</comment>
<dbReference type="Proteomes" id="UP001501102">
    <property type="component" value="Unassembled WGS sequence"/>
</dbReference>
<dbReference type="PANTHER" id="PTHR45765:SF1">
    <property type="entry name" value="METHIONINE--TRNA LIGASE, CYTOPLASMIC"/>
    <property type="match status" value="1"/>
</dbReference>
<dbReference type="InterPro" id="IPR001412">
    <property type="entry name" value="aa-tRNA-synth_I_CS"/>
</dbReference>
<dbReference type="InterPro" id="IPR023458">
    <property type="entry name" value="Met-tRNA_ligase_1"/>
</dbReference>
<evidence type="ECO:0000256" key="5">
    <source>
        <dbReference type="ARBA" id="ARBA00023146"/>
    </source>
</evidence>
<evidence type="ECO:0000256" key="3">
    <source>
        <dbReference type="ARBA" id="ARBA00022840"/>
    </source>
</evidence>
<evidence type="ECO:0000313" key="7">
    <source>
        <dbReference type="EMBL" id="GAA2918058.1"/>
    </source>
</evidence>